<dbReference type="EMBL" id="PCVM01000024">
    <property type="protein sequence ID" value="PIQ73690.1"/>
    <property type="molecule type" value="Genomic_DNA"/>
</dbReference>
<gene>
    <name evidence="2" type="ORF">COV58_01130</name>
</gene>
<comment type="caution">
    <text evidence="2">The sequence shown here is derived from an EMBL/GenBank/DDBJ whole genome shotgun (WGS) entry which is preliminary data.</text>
</comment>
<reference evidence="2 3" key="1">
    <citation type="submission" date="2017-09" db="EMBL/GenBank/DDBJ databases">
        <title>Depth-based differentiation of microbial function through sediment-hosted aquifers and enrichment of novel symbionts in the deep terrestrial subsurface.</title>
        <authorList>
            <person name="Probst A.J."/>
            <person name="Ladd B."/>
            <person name="Jarett J.K."/>
            <person name="Geller-Mcgrath D.E."/>
            <person name="Sieber C.M."/>
            <person name="Emerson J.B."/>
            <person name="Anantharaman K."/>
            <person name="Thomas B.C."/>
            <person name="Malmstrom R."/>
            <person name="Stieglmeier M."/>
            <person name="Klingl A."/>
            <person name="Woyke T."/>
            <person name="Ryan C.M."/>
            <person name="Banfield J.F."/>
        </authorList>
    </citation>
    <scope>NUCLEOTIDE SEQUENCE [LARGE SCALE GENOMIC DNA]</scope>
    <source>
        <strain evidence="2">CG11_big_fil_rev_8_21_14_0_20_36_8</strain>
    </source>
</reference>
<proteinExistence type="predicted"/>
<organism evidence="2 3">
    <name type="scientific">Candidatus Roizmanbacteria bacterium CG11_big_fil_rev_8_21_14_0_20_36_8</name>
    <dbReference type="NCBI Taxonomy" id="1974856"/>
    <lineage>
        <taxon>Bacteria</taxon>
        <taxon>Candidatus Roizmaniibacteriota</taxon>
    </lineage>
</organism>
<feature type="domain" description="EVE" evidence="1">
    <location>
        <begin position="2"/>
        <end position="81"/>
    </location>
</feature>
<dbReference type="SUPFAM" id="SSF88697">
    <property type="entry name" value="PUA domain-like"/>
    <property type="match status" value="1"/>
</dbReference>
<dbReference type="AlphaFoldDB" id="A0A2M6IV14"/>
<evidence type="ECO:0000259" key="1">
    <source>
        <dbReference type="Pfam" id="PF01878"/>
    </source>
</evidence>
<evidence type="ECO:0000313" key="3">
    <source>
        <dbReference type="Proteomes" id="UP000231056"/>
    </source>
</evidence>
<sequence>MNHWIFQGNPEKSDILSFLQKGDYWIKKNGYWASKQNKELMEIGDVSYFWKSGKRGGPAGIYGITHLVSKYENIPNEKFGDYYVKVQIDKYLGDKYISRNKCKENPILNKSYFMKFNQWTNYLLTNEETVEIKKLL</sequence>
<accession>A0A2M6IV14</accession>
<dbReference type="InterPro" id="IPR015947">
    <property type="entry name" value="PUA-like_sf"/>
</dbReference>
<evidence type="ECO:0000313" key="2">
    <source>
        <dbReference type="EMBL" id="PIQ73690.1"/>
    </source>
</evidence>
<dbReference type="InterPro" id="IPR002740">
    <property type="entry name" value="EVE_domain"/>
</dbReference>
<dbReference type="Gene3D" id="3.10.590.10">
    <property type="entry name" value="ph1033 like domains"/>
    <property type="match status" value="1"/>
</dbReference>
<protein>
    <recommendedName>
        <fullName evidence="1">EVE domain-containing protein</fullName>
    </recommendedName>
</protein>
<dbReference type="Pfam" id="PF01878">
    <property type="entry name" value="EVE"/>
    <property type="match status" value="1"/>
</dbReference>
<name>A0A2M6IV14_9BACT</name>
<dbReference type="Proteomes" id="UP000231056">
    <property type="component" value="Unassembled WGS sequence"/>
</dbReference>